<dbReference type="GO" id="GO:0033698">
    <property type="term" value="C:Rpd3L complex"/>
    <property type="evidence" value="ECO:0007669"/>
    <property type="project" value="EnsemblFungi"/>
</dbReference>
<proteinExistence type="predicted"/>
<organism evidence="1 2">
    <name type="scientific">Henningerozyma blattae (strain ATCC 34711 / CBS 6284 / DSM 70876 / NBRC 10599 / NRRL Y-10934 / UCD 77-7)</name>
    <name type="common">Yeast</name>
    <name type="synonym">Tetrapisispora blattae</name>
    <dbReference type="NCBI Taxonomy" id="1071380"/>
    <lineage>
        <taxon>Eukaryota</taxon>
        <taxon>Fungi</taxon>
        <taxon>Dikarya</taxon>
        <taxon>Ascomycota</taxon>
        <taxon>Saccharomycotina</taxon>
        <taxon>Saccharomycetes</taxon>
        <taxon>Saccharomycetales</taxon>
        <taxon>Saccharomycetaceae</taxon>
        <taxon>Henningerozyma</taxon>
    </lineage>
</organism>
<dbReference type="InterPro" id="IPR013951">
    <property type="entry name" value="Rxt3"/>
</dbReference>
<dbReference type="OrthoDB" id="3596986at2759"/>
<dbReference type="KEGG" id="tbl:TBLA_0A06300"/>
<dbReference type="Proteomes" id="UP000002866">
    <property type="component" value="Chromosome 1"/>
</dbReference>
<accession>I2GWB9</accession>
<dbReference type="FunCoup" id="I2GWB9">
    <property type="interactions" value="211"/>
</dbReference>
<dbReference type="InParanoid" id="I2GWB9"/>
<dbReference type="eggNOG" id="KOG4843">
    <property type="taxonomic scope" value="Eukaryota"/>
</dbReference>
<dbReference type="GeneID" id="14492973"/>
<keyword evidence="2" id="KW-1185">Reference proteome</keyword>
<dbReference type="EMBL" id="HE806316">
    <property type="protein sequence ID" value="CCH58421.1"/>
    <property type="molecule type" value="Genomic_DNA"/>
</dbReference>
<dbReference type="Pfam" id="PF08642">
    <property type="entry name" value="Rxt3"/>
    <property type="match status" value="1"/>
</dbReference>
<reference evidence="1 2" key="1">
    <citation type="journal article" date="2011" name="Proc. Natl. Acad. Sci. U.S.A.">
        <title>Evolutionary erosion of yeast sex chromosomes by mating-type switching accidents.</title>
        <authorList>
            <person name="Gordon J.L."/>
            <person name="Armisen D."/>
            <person name="Proux-Wera E."/>
            <person name="Oheigeartaigh S.S."/>
            <person name="Byrne K.P."/>
            <person name="Wolfe K.H."/>
        </authorList>
    </citation>
    <scope>NUCLEOTIDE SEQUENCE [LARGE SCALE GENOMIC DNA]</scope>
    <source>
        <strain evidence="2">ATCC 34711 / CBS 6284 / DSM 70876 / NBRC 10599 / NRRL Y-10934 / UCD 77-7</strain>
    </source>
</reference>
<dbReference type="STRING" id="1071380.I2GWB9"/>
<evidence type="ECO:0000313" key="1">
    <source>
        <dbReference type="EMBL" id="CCH58421.1"/>
    </source>
</evidence>
<protein>
    <submittedName>
        <fullName evidence="1">Uncharacterized protein</fullName>
    </submittedName>
</protein>
<name>I2GWB9_HENB6</name>
<dbReference type="RefSeq" id="XP_004177940.1">
    <property type="nucleotide sequence ID" value="XM_004177892.1"/>
</dbReference>
<evidence type="ECO:0000313" key="2">
    <source>
        <dbReference type="Proteomes" id="UP000002866"/>
    </source>
</evidence>
<dbReference type="HOGENOM" id="CLU_947333_0_0_1"/>
<gene>
    <name evidence="1" type="primary">TBLA0A06300</name>
    <name evidence="1" type="ORF">TBLA_0A06300</name>
</gene>
<dbReference type="GO" id="GO:0016479">
    <property type="term" value="P:negative regulation of transcription by RNA polymerase I"/>
    <property type="evidence" value="ECO:0007669"/>
    <property type="project" value="EnsemblFungi"/>
</dbReference>
<sequence>MQGPISYQQVDAQVQAHVQSQVQAQSEYQAQYRQTQNEILNLQATILNSANSANNISRPHDHLHILPNDLDNRMENGGARNNEIDNFTFINNSNVLNFVASKYKKVGDQENQNLGTLFYHPFKTGFFNIEDELNNSKQRELEVRNGFGYDYTLPRPFLPNLNTNDINKIITIKINYEDYISSMNRDDINSPRSNNNEIWGCDIYTDDTDPILALIHCGFTLNNINKFSSTDKKIDEMKFKMTPVNINNTNNIFGILPIEEDMKFDIELDILILPSLENYYSIRRNNITSRNWGALIGSTCHDGLSYGIYKIALKLRDDSTNGLTNDQHILDNTW</sequence>
<dbReference type="AlphaFoldDB" id="I2GWB9"/>